<feature type="transmembrane region" description="Helical" evidence="1">
    <location>
        <begin position="197"/>
        <end position="215"/>
    </location>
</feature>
<feature type="transmembrane region" description="Helical" evidence="1">
    <location>
        <begin position="341"/>
        <end position="361"/>
    </location>
</feature>
<gene>
    <name evidence="2" type="primary">fedB</name>
</gene>
<feature type="transmembrane region" description="Helical" evidence="1">
    <location>
        <begin position="382"/>
        <end position="403"/>
    </location>
</feature>
<geneLocation type="plasmid" evidence="2">
    <name>pNF2</name>
</geneLocation>
<dbReference type="EMBL" id="AB235840">
    <property type="protein sequence ID" value="BAE86941.1"/>
    <property type="molecule type" value="Genomic_DNA"/>
</dbReference>
<feature type="transmembrane region" description="Helical" evidence="1">
    <location>
        <begin position="481"/>
        <end position="500"/>
    </location>
</feature>
<keyword evidence="1" id="KW-0472">Membrane</keyword>
<feature type="transmembrane region" description="Helical" evidence="1">
    <location>
        <begin position="278"/>
        <end position="299"/>
    </location>
</feature>
<accession>Q25C65</accession>
<feature type="transmembrane region" description="Helical" evidence="1">
    <location>
        <begin position="67"/>
        <end position="89"/>
    </location>
</feature>
<feature type="transmembrane region" description="Helical" evidence="1">
    <location>
        <begin position="109"/>
        <end position="134"/>
    </location>
</feature>
<reference evidence="2" key="1">
    <citation type="journal article" date="2006" name="Microbes Environ.">
        <title>A Novel Organophosphorus Pesticide Hydrolase Gene Encoded on a Plasmid in Burkholderia sp. Strain NF100.</title>
        <authorList>
            <person name="Tago K."/>
            <person name="Yonezewa S."/>
            <person name="Ohkouchi T."/>
            <person name="Ninomiya T."/>
            <person name="Hashimonto M."/>
            <person name="Hayatsu M."/>
        </authorList>
    </citation>
    <scope>NUCLEOTIDE SEQUENCE</scope>
    <source>
        <strain evidence="2">NF100</strain>
        <plasmid evidence="2">pNF2</plasmid>
    </source>
</reference>
<keyword evidence="1" id="KW-0812">Transmembrane</keyword>
<evidence type="ECO:0000313" key="2">
    <source>
        <dbReference type="EMBL" id="BAE86941.1"/>
    </source>
</evidence>
<dbReference type="AlphaFoldDB" id="Q25C65"/>
<organism evidence="2">
    <name type="scientific">Burkholderia sp. NF100</name>
    <dbReference type="NCBI Taxonomy" id="91917"/>
    <lineage>
        <taxon>Bacteria</taxon>
        <taxon>Pseudomonadati</taxon>
        <taxon>Pseudomonadota</taxon>
        <taxon>Betaproteobacteria</taxon>
        <taxon>Burkholderiales</taxon>
        <taxon>Burkholderiaceae</taxon>
        <taxon>Burkholderia</taxon>
    </lineage>
</organism>
<keyword evidence="1" id="KW-1133">Transmembrane helix</keyword>
<sequence length="501" mass="55154">MAVCTECGICSATVKRQSSMSERREPTCARMAVLGVRILLLGALSAPLSASAHFFAQPYTMPVPFQVYALAVGLALGLSFLLIGVFAAVPTLGPSAPEAGCPVPASRLARWASGVGRVLSVALLVLCIATGAVGTKNPFTNFNMSFFWIIFVLVIPYAVALLGNFYSKVNPWLAIVDTLEKVLGVSFAGKLSYPKGLGHYPALLLYIIFIWLELFGALTPRGLSLCLVAYTVTNLCGAWLVGSRDWFRYCEFFGVMMHFFAFLAPLRRARNACFAKEAATAVGFSLSVFVIFMLSSTAFDGVHSTLPFAHLYWVWVLPLMSPLLEALGANTRGLATSLYYVWQWAMLLVMLVFYVLVYTAFIWMARFVARSQHPIQMLMNRFALSLIPVAFVYHVAHYFTLIFSQGAQLVRIVSDPFGWGWNLFGTANVDPAPLMLDTGIIWHLQVSFILIGHVLGVYWAHVDALAVFGTRKAALVSQLPMLFLMLFLTTFGLWILSLPIA</sequence>
<evidence type="ECO:0000256" key="1">
    <source>
        <dbReference type="SAM" id="Phobius"/>
    </source>
</evidence>
<feature type="transmembrane region" description="Helical" evidence="1">
    <location>
        <begin position="222"/>
        <end position="240"/>
    </location>
</feature>
<protein>
    <submittedName>
        <fullName evidence="2">FedB</fullName>
    </submittedName>
</protein>
<keyword evidence="2" id="KW-0614">Plasmid</keyword>
<feature type="transmembrane region" description="Helical" evidence="1">
    <location>
        <begin position="440"/>
        <end position="460"/>
    </location>
</feature>
<proteinExistence type="predicted"/>
<feature type="transmembrane region" description="Helical" evidence="1">
    <location>
        <begin position="31"/>
        <end position="55"/>
    </location>
</feature>
<name>Q25C65_9BURK</name>
<feature type="transmembrane region" description="Helical" evidence="1">
    <location>
        <begin position="146"/>
        <end position="166"/>
    </location>
</feature>